<accession>F4F0A7</accession>
<organism evidence="1 2">
    <name type="scientific">Selenomonas sputigena (strain ATCC 35185 / DSM 20758 / CCUG 44933 / VPI D19B-28)</name>
    <dbReference type="NCBI Taxonomy" id="546271"/>
    <lineage>
        <taxon>Bacteria</taxon>
        <taxon>Bacillati</taxon>
        <taxon>Bacillota</taxon>
        <taxon>Negativicutes</taxon>
        <taxon>Selenomonadales</taxon>
        <taxon>Selenomonadaceae</taxon>
        <taxon>Selenomonas</taxon>
    </lineage>
</organism>
<sequence>MNGRRMIVGIIDGDGKLCKSQEYSEFHNRGKRNIEILNLYTGKKLFDILMDDLGKISYKDNKLTLSIIYSLNPHDTTMQLLGKIAEAVIVRRCEEDEELNREWLSLASRKKKIKRKIAEKFKAIGTGLERTKREWFRQYNFSDPQRDVIWVNRETEEIANMKSGSVIASKHAGLQVKTSCDGKTYFLNDLWNYRYEVPVVYFDINNDFDKVAQELWIRKSVSSGYDFVIGEDFISARAVDYEGFDEVKFYFDLVLALVENRLTLEDLLNEGERNKTLGNAVIATGLEAVGFDTEIIK</sequence>
<dbReference type="OrthoDB" id="9554167at2"/>
<proteinExistence type="predicted"/>
<dbReference type="AlphaFoldDB" id="F4F0A7"/>
<dbReference type="RefSeq" id="WP_013740742.1">
    <property type="nucleotide sequence ID" value="NC_015437.1"/>
</dbReference>
<name>F4F0A7_SELS3</name>
<gene>
    <name evidence="1" type="ordered locus">Selsp_0974</name>
</gene>
<protein>
    <submittedName>
        <fullName evidence="1">Uncharacterized protein</fullName>
    </submittedName>
</protein>
<dbReference type="HOGENOM" id="CLU_081816_0_0_9"/>
<reference evidence="1 2" key="1">
    <citation type="submission" date="2011-04" db="EMBL/GenBank/DDBJ databases">
        <title>The complete genome of Selenomonas sputigena DSM 20758.</title>
        <authorList>
            <consortium name="US DOE Joint Genome Institute (JGI-PGF)"/>
            <person name="Lucas S."/>
            <person name="Copeland A."/>
            <person name="Lapidus A."/>
            <person name="Bruce D."/>
            <person name="Goodwin L."/>
            <person name="Pitluck S."/>
            <person name="Peters L."/>
            <person name="Kyrpides N."/>
            <person name="Mavromatis K."/>
            <person name="Ivanova N."/>
            <person name="Ovchinnikova G."/>
            <person name="Teshima H."/>
            <person name="Detter J.C."/>
            <person name="Tapia R."/>
            <person name="Han C."/>
            <person name="Land M."/>
            <person name="Hauser L."/>
            <person name="Markowitz V."/>
            <person name="Cheng J.-F."/>
            <person name="Hugenholtz P."/>
            <person name="Woyke T."/>
            <person name="Wu D."/>
            <person name="Gronow S."/>
            <person name="Wellnitz S."/>
            <person name="Schneider S."/>
            <person name="Klenk H.-P."/>
            <person name="Eisen J.A."/>
        </authorList>
    </citation>
    <scope>NUCLEOTIDE SEQUENCE [LARGE SCALE GENOMIC DNA]</scope>
    <source>
        <strain evidence="2">ATCC 35185 / DSM 20758 / VPI D19B-28</strain>
    </source>
</reference>
<keyword evidence="2" id="KW-1185">Reference proteome</keyword>
<dbReference type="EMBL" id="CP002637">
    <property type="protein sequence ID" value="AEB99935.1"/>
    <property type="molecule type" value="Genomic_DNA"/>
</dbReference>
<evidence type="ECO:0000313" key="1">
    <source>
        <dbReference type="EMBL" id="AEB99935.1"/>
    </source>
</evidence>
<dbReference type="KEGG" id="ssg:Selsp_0974"/>
<dbReference type="Proteomes" id="UP000011124">
    <property type="component" value="Chromosome"/>
</dbReference>
<evidence type="ECO:0000313" key="2">
    <source>
        <dbReference type="Proteomes" id="UP000011124"/>
    </source>
</evidence>